<keyword evidence="3" id="KW-1185">Reference proteome</keyword>
<dbReference type="PANTHER" id="PTHR38765:SF1">
    <property type="entry name" value="DUF484 DOMAIN-CONTAINING PROTEIN"/>
    <property type="match status" value="1"/>
</dbReference>
<dbReference type="InterPro" id="IPR007435">
    <property type="entry name" value="DUF484"/>
</dbReference>
<keyword evidence="1" id="KW-0175">Coiled coil</keyword>
<accession>A0ABZ0CRV2</accession>
<dbReference type="Pfam" id="PF04340">
    <property type="entry name" value="DUF484"/>
    <property type="match status" value="1"/>
</dbReference>
<feature type="coiled-coil region" evidence="1">
    <location>
        <begin position="43"/>
        <end position="70"/>
    </location>
</feature>
<organism evidence="2 3">
    <name type="scientific">Piscinibacter gummiphilus</name>
    <dbReference type="NCBI Taxonomy" id="946333"/>
    <lineage>
        <taxon>Bacteria</taxon>
        <taxon>Pseudomonadati</taxon>
        <taxon>Pseudomonadota</taxon>
        <taxon>Betaproteobacteria</taxon>
        <taxon>Burkholderiales</taxon>
        <taxon>Sphaerotilaceae</taxon>
        <taxon>Piscinibacter</taxon>
    </lineage>
</organism>
<dbReference type="Proteomes" id="UP001303946">
    <property type="component" value="Chromosome"/>
</dbReference>
<name>A0ABZ0CRV2_9BURK</name>
<reference evidence="2 3" key="1">
    <citation type="submission" date="2023-10" db="EMBL/GenBank/DDBJ databases">
        <title>Bacteria for the degradation of biodegradable plastic PBAT(Polybutylene adipate terephthalate).</title>
        <authorList>
            <person name="Weon H.-Y."/>
            <person name="Yeon J."/>
        </authorList>
    </citation>
    <scope>NUCLEOTIDE SEQUENCE [LARGE SCALE GENOMIC DNA]</scope>
    <source>
        <strain evidence="2 3">SBD 7-3</strain>
    </source>
</reference>
<evidence type="ECO:0000256" key="1">
    <source>
        <dbReference type="SAM" id="Coils"/>
    </source>
</evidence>
<sequence length="225" mass="24668">MSIQGITEQDIANYLANTPGFFERHAELLASIQIMSPHGQRAVSLQERQMEMLREKHKGLEQRIVEMIRHGQENVAIADKLHKWTRAIMLTQNPGDLPDVLVRELKHQFMIPQAAIRVWGAAEAFSMLGFAKPVSDDARSFASSLSLPYCGVNAGFEAASWLEDPRSVASMALIPLHHGGAAEAFGLLVLASPDPTRYSADMGTEFLVRIGEIASAGLARLLPVV</sequence>
<dbReference type="PANTHER" id="PTHR38765">
    <property type="entry name" value="DUF484 DOMAIN-CONTAINING PROTEIN"/>
    <property type="match status" value="1"/>
</dbReference>
<dbReference type="EMBL" id="CP136336">
    <property type="protein sequence ID" value="WOB07717.1"/>
    <property type="molecule type" value="Genomic_DNA"/>
</dbReference>
<evidence type="ECO:0000313" key="2">
    <source>
        <dbReference type="EMBL" id="WOB07717.1"/>
    </source>
</evidence>
<gene>
    <name evidence="2" type="ORF">RXV79_22770</name>
</gene>
<protein>
    <submittedName>
        <fullName evidence="2">DUF484 family protein</fullName>
    </submittedName>
</protein>
<dbReference type="InterPro" id="IPR029016">
    <property type="entry name" value="GAF-like_dom_sf"/>
</dbReference>
<evidence type="ECO:0000313" key="3">
    <source>
        <dbReference type="Proteomes" id="UP001303946"/>
    </source>
</evidence>
<dbReference type="RefSeq" id="WP_316700372.1">
    <property type="nucleotide sequence ID" value="NZ_CP136336.1"/>
</dbReference>
<proteinExistence type="predicted"/>
<dbReference type="Gene3D" id="3.30.450.40">
    <property type="match status" value="1"/>
</dbReference>